<feature type="region of interest" description="Disordered" evidence="1">
    <location>
        <begin position="190"/>
        <end position="218"/>
    </location>
</feature>
<comment type="caution">
    <text evidence="2">The sequence shown here is derived from an EMBL/GenBank/DDBJ whole genome shotgun (WGS) entry which is preliminary data.</text>
</comment>
<dbReference type="VEuPathDB" id="FungiDB:AB675_10857"/>
<name>A0A0N0NMQ9_9EURO</name>
<dbReference type="Proteomes" id="UP000038010">
    <property type="component" value="Unassembled WGS sequence"/>
</dbReference>
<organism evidence="2 3">
    <name type="scientific">Cyphellophora attinorum</name>
    <dbReference type="NCBI Taxonomy" id="1664694"/>
    <lineage>
        <taxon>Eukaryota</taxon>
        <taxon>Fungi</taxon>
        <taxon>Dikarya</taxon>
        <taxon>Ascomycota</taxon>
        <taxon>Pezizomycotina</taxon>
        <taxon>Eurotiomycetes</taxon>
        <taxon>Chaetothyriomycetidae</taxon>
        <taxon>Chaetothyriales</taxon>
        <taxon>Cyphellophoraceae</taxon>
        <taxon>Cyphellophora</taxon>
    </lineage>
</organism>
<protein>
    <submittedName>
        <fullName evidence="2">Uncharacterized protein</fullName>
    </submittedName>
</protein>
<reference evidence="2 3" key="1">
    <citation type="submission" date="2015-06" db="EMBL/GenBank/DDBJ databases">
        <title>Draft genome of the ant-associated black yeast Phialophora attae CBS 131958.</title>
        <authorList>
            <person name="Moreno L.F."/>
            <person name="Stielow B.J."/>
            <person name="de Hoog S."/>
            <person name="Vicente V.A."/>
            <person name="Weiss V.A."/>
            <person name="de Vries M."/>
            <person name="Cruz L.M."/>
            <person name="Souza E.M."/>
        </authorList>
    </citation>
    <scope>NUCLEOTIDE SEQUENCE [LARGE SCALE GENOMIC DNA]</scope>
    <source>
        <strain evidence="2 3">CBS 131958</strain>
    </source>
</reference>
<proteinExistence type="predicted"/>
<sequence length="218" mass="24135">MGIIKTAMLSGVAIYGVNQIAKTAQNRGNHSNNAPAHRRDYSYDRSPPLQPLDRRQHSSSNTRDLPDADVYDYPSHNSQQRQRFRLEDPQQHYQRSPPADQRAYHHNDDSNYDPARPRNRSVYNDDYAYTSGRSPSAPPQYSPRHADNRYQAGFIEDDEVSYDPRGLQGSSSGGSKADLLNGLMQQAMGSELIGGGGKGKKGKDGGKGQLLAGLMNSK</sequence>
<feature type="region of interest" description="Disordered" evidence="1">
    <location>
        <begin position="25"/>
        <end position="153"/>
    </location>
</feature>
<accession>A0A0N0NMQ9</accession>
<feature type="compositionally biased region" description="Polar residues" evidence="1">
    <location>
        <begin position="25"/>
        <end position="34"/>
    </location>
</feature>
<dbReference type="AlphaFoldDB" id="A0A0N0NMQ9"/>
<evidence type="ECO:0000313" key="2">
    <source>
        <dbReference type="EMBL" id="KPI40638.1"/>
    </source>
</evidence>
<keyword evidence="3" id="KW-1185">Reference proteome</keyword>
<feature type="region of interest" description="Disordered" evidence="1">
    <location>
        <begin position="159"/>
        <end position="178"/>
    </location>
</feature>
<dbReference type="EMBL" id="LFJN01000011">
    <property type="protein sequence ID" value="KPI40638.1"/>
    <property type="molecule type" value="Genomic_DNA"/>
</dbReference>
<dbReference type="GeneID" id="28731536"/>
<evidence type="ECO:0000313" key="3">
    <source>
        <dbReference type="Proteomes" id="UP000038010"/>
    </source>
</evidence>
<evidence type="ECO:0000256" key="1">
    <source>
        <dbReference type="SAM" id="MobiDB-lite"/>
    </source>
</evidence>
<dbReference type="OrthoDB" id="4120939at2759"/>
<gene>
    <name evidence="2" type="ORF">AB675_10857</name>
</gene>
<dbReference type="RefSeq" id="XP_018000601.1">
    <property type="nucleotide sequence ID" value="XM_018139656.1"/>
</dbReference>